<reference evidence="4 5" key="1">
    <citation type="submission" date="2016-11" db="EMBL/GenBank/DDBJ databases">
        <authorList>
            <person name="Jaros S."/>
            <person name="Januszkiewicz K."/>
            <person name="Wedrychowicz H."/>
        </authorList>
    </citation>
    <scope>NUCLEOTIDE SEQUENCE [LARGE SCALE GENOMIC DNA]</scope>
    <source>
        <strain evidence="4 5">DSM 15480</strain>
    </source>
</reference>
<dbReference type="InterPro" id="IPR009057">
    <property type="entry name" value="Homeodomain-like_sf"/>
</dbReference>
<gene>
    <name evidence="4" type="ORF">SAMN02745243_03121</name>
</gene>
<dbReference type="Proteomes" id="UP000184301">
    <property type="component" value="Unassembled WGS sequence"/>
</dbReference>
<dbReference type="GO" id="GO:0043565">
    <property type="term" value="F:sequence-specific DNA binding"/>
    <property type="evidence" value="ECO:0007669"/>
    <property type="project" value="InterPro"/>
</dbReference>
<dbReference type="GO" id="GO:0003700">
    <property type="term" value="F:DNA-binding transcription factor activity"/>
    <property type="evidence" value="ECO:0007669"/>
    <property type="project" value="InterPro"/>
</dbReference>
<dbReference type="EMBL" id="FQZY01000055">
    <property type="protein sequence ID" value="SHK51766.1"/>
    <property type="molecule type" value="Genomic_DNA"/>
</dbReference>
<proteinExistence type="predicted"/>
<accession>A0A1M6T4F2</accession>
<evidence type="ECO:0000259" key="3">
    <source>
        <dbReference type="PROSITE" id="PS01124"/>
    </source>
</evidence>
<evidence type="ECO:0000256" key="2">
    <source>
        <dbReference type="ARBA" id="ARBA00023163"/>
    </source>
</evidence>
<evidence type="ECO:0000313" key="5">
    <source>
        <dbReference type="Proteomes" id="UP000184301"/>
    </source>
</evidence>
<dbReference type="SUPFAM" id="SSF46689">
    <property type="entry name" value="Homeodomain-like"/>
    <property type="match status" value="1"/>
</dbReference>
<evidence type="ECO:0000256" key="1">
    <source>
        <dbReference type="ARBA" id="ARBA00023015"/>
    </source>
</evidence>
<dbReference type="OrthoDB" id="184994at2"/>
<keyword evidence="1" id="KW-0805">Transcription regulation</keyword>
<dbReference type="InterPro" id="IPR018060">
    <property type="entry name" value="HTH_AraC"/>
</dbReference>
<keyword evidence="2" id="KW-0804">Transcription</keyword>
<dbReference type="PROSITE" id="PS01124">
    <property type="entry name" value="HTH_ARAC_FAMILY_2"/>
    <property type="match status" value="1"/>
</dbReference>
<sequence>MEECCGCGDYTLYMCKKKMQKDFQLCRHHAANLLKYLEETISNIAEYINFPSQSYMEKVFKEKDQMTSKKYCEQNSSTEYFTVKQ</sequence>
<name>A0A1M6T4F2_9FIRM</name>
<keyword evidence="5" id="KW-1185">Reference proteome</keyword>
<organism evidence="4 5">
    <name type="scientific">Hespellia stercorisuis DSM 15480</name>
    <dbReference type="NCBI Taxonomy" id="1121950"/>
    <lineage>
        <taxon>Bacteria</taxon>
        <taxon>Bacillati</taxon>
        <taxon>Bacillota</taxon>
        <taxon>Clostridia</taxon>
        <taxon>Lachnospirales</taxon>
        <taxon>Lachnospiraceae</taxon>
        <taxon>Hespellia</taxon>
    </lineage>
</organism>
<dbReference type="Gene3D" id="1.10.10.60">
    <property type="entry name" value="Homeodomain-like"/>
    <property type="match status" value="1"/>
</dbReference>
<evidence type="ECO:0000313" key="4">
    <source>
        <dbReference type="EMBL" id="SHK51766.1"/>
    </source>
</evidence>
<dbReference type="AlphaFoldDB" id="A0A1M6T4F2"/>
<protein>
    <recommendedName>
        <fullName evidence="3">HTH araC/xylS-type domain-containing protein</fullName>
    </recommendedName>
</protein>
<feature type="domain" description="HTH araC/xylS-type" evidence="3">
    <location>
        <begin position="29"/>
        <end position="74"/>
    </location>
</feature>
<dbReference type="RefSeq" id="WP_073112126.1">
    <property type="nucleotide sequence ID" value="NZ_FQZY01000055.1"/>
</dbReference>